<dbReference type="Gene3D" id="2.40.10.10">
    <property type="entry name" value="Trypsin-like serine proteases"/>
    <property type="match status" value="1"/>
</dbReference>
<name>A0A183CRL9_GLOPA</name>
<keyword evidence="3" id="KW-1185">Reference proteome</keyword>
<feature type="domain" description="Peptidase S1" evidence="2">
    <location>
        <begin position="7"/>
        <end position="55"/>
    </location>
</feature>
<dbReference type="InterPro" id="IPR001254">
    <property type="entry name" value="Trypsin_dom"/>
</dbReference>
<dbReference type="Pfam" id="PF00089">
    <property type="entry name" value="Trypsin"/>
    <property type="match status" value="1"/>
</dbReference>
<organism evidence="3 4">
    <name type="scientific">Globodera pallida</name>
    <name type="common">Potato cyst nematode worm</name>
    <name type="synonym">Heterodera pallida</name>
    <dbReference type="NCBI Taxonomy" id="36090"/>
    <lineage>
        <taxon>Eukaryota</taxon>
        <taxon>Metazoa</taxon>
        <taxon>Ecdysozoa</taxon>
        <taxon>Nematoda</taxon>
        <taxon>Chromadorea</taxon>
        <taxon>Rhabditida</taxon>
        <taxon>Tylenchina</taxon>
        <taxon>Tylenchomorpha</taxon>
        <taxon>Tylenchoidea</taxon>
        <taxon>Heteroderidae</taxon>
        <taxon>Heteroderinae</taxon>
        <taxon>Globodera</taxon>
    </lineage>
</organism>
<feature type="region of interest" description="Disordered" evidence="1">
    <location>
        <begin position="1"/>
        <end position="20"/>
    </location>
</feature>
<dbReference type="SUPFAM" id="SSF50494">
    <property type="entry name" value="Trypsin-like serine proteases"/>
    <property type="match status" value="1"/>
</dbReference>
<evidence type="ECO:0000256" key="1">
    <source>
        <dbReference type="SAM" id="MobiDB-lite"/>
    </source>
</evidence>
<dbReference type="GO" id="GO:0006508">
    <property type="term" value="P:proteolysis"/>
    <property type="evidence" value="ECO:0007669"/>
    <property type="project" value="InterPro"/>
</dbReference>
<reference evidence="3" key="1">
    <citation type="submission" date="2014-05" db="EMBL/GenBank/DDBJ databases">
        <title>The genome and life-stage specific transcriptomes of Globodera pallida elucidate key aspects of plant parasitism by a cyst nematode.</title>
        <authorList>
            <person name="Cotton J.A."/>
            <person name="Lilley C.J."/>
            <person name="Jones L.M."/>
            <person name="Kikuchi T."/>
            <person name="Reid A.J."/>
            <person name="Thorpe P."/>
            <person name="Tsai I.J."/>
            <person name="Beasley H."/>
            <person name="Blok V."/>
            <person name="Cock P.J.A."/>
            <person name="Van den Akker S.E."/>
            <person name="Holroyd N."/>
            <person name="Hunt M."/>
            <person name="Mantelin S."/>
            <person name="Naghra H."/>
            <person name="Pain A."/>
            <person name="Palomares-Rius J.E."/>
            <person name="Zarowiecki M."/>
            <person name="Berriman M."/>
            <person name="Jones J.T."/>
            <person name="Urwin P.E."/>
        </authorList>
    </citation>
    <scope>NUCLEOTIDE SEQUENCE [LARGE SCALE GENOMIC DNA]</scope>
    <source>
        <strain evidence="3">Lindley</strain>
    </source>
</reference>
<dbReference type="Proteomes" id="UP000050741">
    <property type="component" value="Unassembled WGS sequence"/>
</dbReference>
<evidence type="ECO:0000313" key="4">
    <source>
        <dbReference type="WBParaSite" id="GPLIN_001552700"/>
    </source>
</evidence>
<evidence type="ECO:0000313" key="3">
    <source>
        <dbReference type="Proteomes" id="UP000050741"/>
    </source>
</evidence>
<dbReference type="AlphaFoldDB" id="A0A183CRL9"/>
<dbReference type="InterPro" id="IPR043504">
    <property type="entry name" value="Peptidase_S1_PA_chymotrypsin"/>
</dbReference>
<proteinExistence type="predicted"/>
<protein>
    <submittedName>
        <fullName evidence="4">Peptidase S1 domain-containing protein</fullName>
    </submittedName>
</protein>
<dbReference type="InterPro" id="IPR009003">
    <property type="entry name" value="Peptidase_S1_PA"/>
</dbReference>
<dbReference type="GO" id="GO:0004252">
    <property type="term" value="F:serine-type endopeptidase activity"/>
    <property type="evidence" value="ECO:0007669"/>
    <property type="project" value="InterPro"/>
</dbReference>
<evidence type="ECO:0000259" key="2">
    <source>
        <dbReference type="Pfam" id="PF00089"/>
    </source>
</evidence>
<accession>A0A183CRL9</accession>
<reference evidence="4" key="2">
    <citation type="submission" date="2016-06" db="UniProtKB">
        <authorList>
            <consortium name="WormBaseParasite"/>
        </authorList>
    </citation>
    <scope>IDENTIFICATION</scope>
</reference>
<feature type="compositionally biased region" description="Polar residues" evidence="1">
    <location>
        <begin position="1"/>
        <end position="14"/>
    </location>
</feature>
<sequence length="70" mass="7731">MLCNIQASRQTQPGDSGGPLMREARGKWFLLGVTKGHSCDTRSCFTRITPHCNWISDKTNGDVKCYGNIA</sequence>
<dbReference type="WBParaSite" id="GPLIN_001552700">
    <property type="protein sequence ID" value="GPLIN_001552700"/>
    <property type="gene ID" value="GPLIN_001552700"/>
</dbReference>